<keyword evidence="2 8" id="KW-0238">DNA-binding</keyword>
<keyword evidence="5" id="KW-0175">Coiled coil</keyword>
<organism evidence="8">
    <name type="scientific">Hexamita inflata</name>
    <dbReference type="NCBI Taxonomy" id="28002"/>
    <lineage>
        <taxon>Eukaryota</taxon>
        <taxon>Metamonada</taxon>
        <taxon>Diplomonadida</taxon>
        <taxon>Hexamitidae</taxon>
        <taxon>Hexamitinae</taxon>
        <taxon>Hexamita</taxon>
    </lineage>
</organism>
<dbReference type="GO" id="GO:0019185">
    <property type="term" value="C:snRNA-activating protein complex"/>
    <property type="evidence" value="ECO:0007669"/>
    <property type="project" value="TreeGrafter"/>
</dbReference>
<comment type="caution">
    <text evidence="8">The sequence shown here is derived from an EMBL/GenBank/DDBJ whole genome shotgun (WGS) entry which is preliminary data.</text>
</comment>
<dbReference type="SMART" id="SM00717">
    <property type="entry name" value="SANT"/>
    <property type="match status" value="2"/>
</dbReference>
<accession>A0AA86UB16</accession>
<name>A0AA86UB16_9EUKA</name>
<evidence type="ECO:0000256" key="1">
    <source>
        <dbReference type="ARBA" id="ARBA00023015"/>
    </source>
</evidence>
<feature type="domain" description="Myb-like" evidence="6">
    <location>
        <begin position="8"/>
        <end position="54"/>
    </location>
</feature>
<dbReference type="GO" id="GO:0001006">
    <property type="term" value="F:RNA polymerase III type 3 promoter sequence-specific DNA binding"/>
    <property type="evidence" value="ECO:0007669"/>
    <property type="project" value="TreeGrafter"/>
</dbReference>
<reference evidence="9 10" key="2">
    <citation type="submission" date="2024-07" db="EMBL/GenBank/DDBJ databases">
        <authorList>
            <person name="Akdeniz Z."/>
        </authorList>
    </citation>
    <scope>NUCLEOTIDE SEQUENCE [LARGE SCALE GENOMIC DNA]</scope>
</reference>
<dbReference type="Gene3D" id="1.10.10.60">
    <property type="entry name" value="Homeodomain-like"/>
    <property type="match status" value="1"/>
</dbReference>
<evidence type="ECO:0000259" key="7">
    <source>
        <dbReference type="PROSITE" id="PS51294"/>
    </source>
</evidence>
<dbReference type="PANTHER" id="PTHR46621">
    <property type="entry name" value="SNRNA-ACTIVATING PROTEIN COMPLEX SUBUNIT 4"/>
    <property type="match status" value="1"/>
</dbReference>
<dbReference type="GO" id="GO:0000978">
    <property type="term" value="F:RNA polymerase II cis-regulatory region sequence-specific DNA binding"/>
    <property type="evidence" value="ECO:0007669"/>
    <property type="project" value="TreeGrafter"/>
</dbReference>
<dbReference type="Pfam" id="PF13921">
    <property type="entry name" value="Myb_DNA-bind_6"/>
    <property type="match status" value="1"/>
</dbReference>
<dbReference type="EMBL" id="CATOUU010000747">
    <property type="protein sequence ID" value="CAI9945566.1"/>
    <property type="molecule type" value="Genomic_DNA"/>
</dbReference>
<dbReference type="PROSITE" id="PS50090">
    <property type="entry name" value="MYB_LIKE"/>
    <property type="match status" value="1"/>
</dbReference>
<dbReference type="SUPFAM" id="SSF46689">
    <property type="entry name" value="Homeodomain-like"/>
    <property type="match status" value="1"/>
</dbReference>
<dbReference type="GO" id="GO:0042796">
    <property type="term" value="P:snRNA transcription by RNA polymerase III"/>
    <property type="evidence" value="ECO:0007669"/>
    <property type="project" value="TreeGrafter"/>
</dbReference>
<keyword evidence="4" id="KW-0539">Nucleus</keyword>
<dbReference type="AlphaFoldDB" id="A0AA86UB16"/>
<feature type="coiled-coil region" evidence="5">
    <location>
        <begin position="135"/>
        <end position="189"/>
    </location>
</feature>
<dbReference type="InterPro" id="IPR009057">
    <property type="entry name" value="Homeodomain-like_sf"/>
</dbReference>
<gene>
    <name evidence="9" type="ORF">HINF_LOCUS23275</name>
    <name evidence="8" type="ORF">HINF_LOCUS33211</name>
</gene>
<evidence type="ECO:0000313" key="8">
    <source>
        <dbReference type="EMBL" id="CAI9945566.1"/>
    </source>
</evidence>
<protein>
    <submittedName>
        <fullName evidence="8">Myb-like DNA-binding domain-containing protein</fullName>
    </submittedName>
    <submittedName>
        <fullName evidence="9">Myb-like_DNA-binding domain-containing protein</fullName>
    </submittedName>
</protein>
<keyword evidence="10" id="KW-1185">Reference proteome</keyword>
<dbReference type="InterPro" id="IPR017930">
    <property type="entry name" value="Myb_dom"/>
</dbReference>
<evidence type="ECO:0000256" key="4">
    <source>
        <dbReference type="ARBA" id="ARBA00023242"/>
    </source>
</evidence>
<dbReference type="InterPro" id="IPR001005">
    <property type="entry name" value="SANT/Myb"/>
</dbReference>
<dbReference type="EMBL" id="CAXDID020000066">
    <property type="protein sequence ID" value="CAL6012379.1"/>
    <property type="molecule type" value="Genomic_DNA"/>
</dbReference>
<dbReference type="InterPro" id="IPR051575">
    <property type="entry name" value="Myb-like_DNA-bd"/>
</dbReference>
<keyword evidence="3" id="KW-0804">Transcription</keyword>
<dbReference type="CDD" id="cd00167">
    <property type="entry name" value="SANT"/>
    <property type="match status" value="1"/>
</dbReference>
<keyword evidence="1" id="KW-0805">Transcription regulation</keyword>
<evidence type="ECO:0000256" key="2">
    <source>
        <dbReference type="ARBA" id="ARBA00023125"/>
    </source>
</evidence>
<dbReference type="Proteomes" id="UP001642409">
    <property type="component" value="Unassembled WGS sequence"/>
</dbReference>
<reference evidence="8" key="1">
    <citation type="submission" date="2023-06" db="EMBL/GenBank/DDBJ databases">
        <authorList>
            <person name="Kurt Z."/>
        </authorList>
    </citation>
    <scope>NUCLEOTIDE SEQUENCE</scope>
</reference>
<evidence type="ECO:0000256" key="3">
    <source>
        <dbReference type="ARBA" id="ARBA00023163"/>
    </source>
</evidence>
<dbReference type="PANTHER" id="PTHR46621:SF1">
    <property type="entry name" value="SNRNA-ACTIVATING PROTEIN COMPLEX SUBUNIT 4"/>
    <property type="match status" value="1"/>
</dbReference>
<evidence type="ECO:0000313" key="9">
    <source>
        <dbReference type="EMBL" id="CAL6012379.1"/>
    </source>
</evidence>
<dbReference type="GO" id="GO:0042795">
    <property type="term" value="P:snRNA transcription by RNA polymerase II"/>
    <property type="evidence" value="ECO:0007669"/>
    <property type="project" value="TreeGrafter"/>
</dbReference>
<feature type="domain" description="HTH myb-type" evidence="7">
    <location>
        <begin position="1"/>
        <end position="58"/>
    </location>
</feature>
<dbReference type="PROSITE" id="PS51294">
    <property type="entry name" value="HTH_MYB"/>
    <property type="match status" value="1"/>
</dbReference>
<evidence type="ECO:0000313" key="10">
    <source>
        <dbReference type="Proteomes" id="UP001642409"/>
    </source>
</evidence>
<evidence type="ECO:0000256" key="5">
    <source>
        <dbReference type="SAM" id="Coils"/>
    </source>
</evidence>
<evidence type="ECO:0000259" key="6">
    <source>
        <dbReference type="PROSITE" id="PS50090"/>
    </source>
</evidence>
<sequence>MQKVTKQWSQQEKQILSKLVQANSHNSRVDWVNVASQLNCRTPIQCKLQYRHVLNKQPQRVNFEWSEEKEKELMMLIHVYGKKWKFLQQNYFPELNSEQLRLKFVSCHKIHQQYEEMFESIENGQELTEKQIKLIKIAMSRISEVKQKFKEYQENKGVVLDPLELKLFRQATEENLKDLNKQEQKLQKLWNLIKDQIEQHK</sequence>
<proteinExistence type="predicted"/>